<dbReference type="RefSeq" id="XP_022578493.1">
    <property type="nucleotide sequence ID" value="XM_022730242.1"/>
</dbReference>
<accession>A0A1L9S9X8</accession>
<dbReference type="Proteomes" id="UP000184188">
    <property type="component" value="Unassembled WGS sequence"/>
</dbReference>
<dbReference type="GeneID" id="34616706"/>
<name>A0A1L9S9X8_9EURO</name>
<keyword evidence="2" id="KW-1185">Reference proteome</keyword>
<organism evidence="1 2">
    <name type="scientific">Penicilliopsis zonata CBS 506.65</name>
    <dbReference type="NCBI Taxonomy" id="1073090"/>
    <lineage>
        <taxon>Eukaryota</taxon>
        <taxon>Fungi</taxon>
        <taxon>Dikarya</taxon>
        <taxon>Ascomycota</taxon>
        <taxon>Pezizomycotina</taxon>
        <taxon>Eurotiomycetes</taxon>
        <taxon>Eurotiomycetidae</taxon>
        <taxon>Eurotiales</taxon>
        <taxon>Aspergillaceae</taxon>
        <taxon>Penicilliopsis</taxon>
    </lineage>
</organism>
<evidence type="ECO:0000313" key="2">
    <source>
        <dbReference type="Proteomes" id="UP000184188"/>
    </source>
</evidence>
<reference evidence="2" key="1">
    <citation type="journal article" date="2017" name="Genome Biol.">
        <title>Comparative genomics reveals high biological diversity and specific adaptations in the industrially and medically important fungal genus Aspergillus.</title>
        <authorList>
            <person name="de Vries R.P."/>
            <person name="Riley R."/>
            <person name="Wiebenga A."/>
            <person name="Aguilar-Osorio G."/>
            <person name="Amillis S."/>
            <person name="Uchima C.A."/>
            <person name="Anderluh G."/>
            <person name="Asadollahi M."/>
            <person name="Askin M."/>
            <person name="Barry K."/>
            <person name="Battaglia E."/>
            <person name="Bayram O."/>
            <person name="Benocci T."/>
            <person name="Braus-Stromeyer S.A."/>
            <person name="Caldana C."/>
            <person name="Canovas D."/>
            <person name="Cerqueira G.C."/>
            <person name="Chen F."/>
            <person name="Chen W."/>
            <person name="Choi C."/>
            <person name="Clum A."/>
            <person name="Dos Santos R.A."/>
            <person name="Damasio A.R."/>
            <person name="Diallinas G."/>
            <person name="Emri T."/>
            <person name="Fekete E."/>
            <person name="Flipphi M."/>
            <person name="Freyberg S."/>
            <person name="Gallo A."/>
            <person name="Gournas C."/>
            <person name="Habgood R."/>
            <person name="Hainaut M."/>
            <person name="Harispe M.L."/>
            <person name="Henrissat B."/>
            <person name="Hilden K.S."/>
            <person name="Hope R."/>
            <person name="Hossain A."/>
            <person name="Karabika E."/>
            <person name="Karaffa L."/>
            <person name="Karanyi Z."/>
            <person name="Krasevec N."/>
            <person name="Kuo A."/>
            <person name="Kusch H."/>
            <person name="LaButti K."/>
            <person name="Lagendijk E.L."/>
            <person name="Lapidus A."/>
            <person name="Levasseur A."/>
            <person name="Lindquist E."/>
            <person name="Lipzen A."/>
            <person name="Logrieco A.F."/>
            <person name="MacCabe A."/>
            <person name="Maekelae M.R."/>
            <person name="Malavazi I."/>
            <person name="Melin P."/>
            <person name="Meyer V."/>
            <person name="Mielnichuk N."/>
            <person name="Miskei M."/>
            <person name="Molnar A.P."/>
            <person name="Mule G."/>
            <person name="Ngan C.Y."/>
            <person name="Orejas M."/>
            <person name="Orosz E."/>
            <person name="Ouedraogo J.P."/>
            <person name="Overkamp K.M."/>
            <person name="Park H.-S."/>
            <person name="Perrone G."/>
            <person name="Piumi F."/>
            <person name="Punt P.J."/>
            <person name="Ram A.F."/>
            <person name="Ramon A."/>
            <person name="Rauscher S."/>
            <person name="Record E."/>
            <person name="Riano-Pachon D.M."/>
            <person name="Robert V."/>
            <person name="Roehrig J."/>
            <person name="Ruller R."/>
            <person name="Salamov A."/>
            <person name="Salih N.S."/>
            <person name="Samson R.A."/>
            <person name="Sandor E."/>
            <person name="Sanguinetti M."/>
            <person name="Schuetze T."/>
            <person name="Sepcic K."/>
            <person name="Shelest E."/>
            <person name="Sherlock G."/>
            <person name="Sophianopoulou V."/>
            <person name="Squina F.M."/>
            <person name="Sun H."/>
            <person name="Susca A."/>
            <person name="Todd R.B."/>
            <person name="Tsang A."/>
            <person name="Unkles S.E."/>
            <person name="van de Wiele N."/>
            <person name="van Rossen-Uffink D."/>
            <person name="Oliveira J.V."/>
            <person name="Vesth T.C."/>
            <person name="Visser J."/>
            <person name="Yu J.-H."/>
            <person name="Zhou M."/>
            <person name="Andersen M.R."/>
            <person name="Archer D.B."/>
            <person name="Baker S.E."/>
            <person name="Benoit I."/>
            <person name="Brakhage A.A."/>
            <person name="Braus G.H."/>
            <person name="Fischer R."/>
            <person name="Frisvad J.C."/>
            <person name="Goldman G.H."/>
            <person name="Houbraken J."/>
            <person name="Oakley B."/>
            <person name="Pocsi I."/>
            <person name="Scazzocchio C."/>
            <person name="Seiboth B."/>
            <person name="vanKuyk P.A."/>
            <person name="Wortman J."/>
            <person name="Dyer P.S."/>
            <person name="Grigoriev I.V."/>
        </authorList>
    </citation>
    <scope>NUCLEOTIDE SEQUENCE [LARGE SCALE GENOMIC DNA]</scope>
    <source>
        <strain evidence="2">CBS 506.65</strain>
    </source>
</reference>
<protein>
    <submittedName>
        <fullName evidence="1">Uncharacterized protein</fullName>
    </submittedName>
</protein>
<proteinExistence type="predicted"/>
<dbReference type="EMBL" id="KV878349">
    <property type="protein sequence ID" value="OJJ43983.1"/>
    <property type="molecule type" value="Genomic_DNA"/>
</dbReference>
<evidence type="ECO:0000313" key="1">
    <source>
        <dbReference type="EMBL" id="OJJ43983.1"/>
    </source>
</evidence>
<dbReference type="AlphaFoldDB" id="A0A1L9S9X8"/>
<gene>
    <name evidence="1" type="ORF">ASPZODRAFT_805088</name>
</gene>
<sequence>MPRHEAQMPIDDPMPQRKRKMQAWVQQVGRSTCRWSAAWGEELERMISAERMRALKTTRVLGLARDLRRDSHRQSSTEKIHRDEDARLGGRRSKSEMVCAWSMTSPCEGHLTTHPAISVALRDNEILHVLQGPGIVAFRHLKRPWWLMSYNRDTYIQRFRIPGHSHHYAYHC</sequence>
<dbReference type="VEuPathDB" id="FungiDB:ASPZODRAFT_805088"/>